<dbReference type="EMBL" id="BART01014251">
    <property type="protein sequence ID" value="GAG86601.1"/>
    <property type="molecule type" value="Genomic_DNA"/>
</dbReference>
<reference evidence="1" key="1">
    <citation type="journal article" date="2014" name="Front. Microbiol.">
        <title>High frequency of phylogenetically diverse reductive dehalogenase-homologous genes in deep subseafloor sedimentary metagenomes.</title>
        <authorList>
            <person name="Kawai M."/>
            <person name="Futagami T."/>
            <person name="Toyoda A."/>
            <person name="Takaki Y."/>
            <person name="Nishi S."/>
            <person name="Hori S."/>
            <person name="Arai W."/>
            <person name="Tsubouchi T."/>
            <person name="Morono Y."/>
            <person name="Uchiyama I."/>
            <person name="Ito T."/>
            <person name="Fujiyama A."/>
            <person name="Inagaki F."/>
            <person name="Takami H."/>
        </authorList>
    </citation>
    <scope>NUCLEOTIDE SEQUENCE</scope>
    <source>
        <strain evidence="1">Expedition CK06-06</strain>
    </source>
</reference>
<dbReference type="AlphaFoldDB" id="X1CQS0"/>
<comment type="caution">
    <text evidence="1">The sequence shown here is derived from an EMBL/GenBank/DDBJ whole genome shotgun (WGS) entry which is preliminary data.</text>
</comment>
<proteinExistence type="predicted"/>
<protein>
    <submittedName>
        <fullName evidence="1">Uncharacterized protein</fullName>
    </submittedName>
</protein>
<name>X1CQS0_9ZZZZ</name>
<gene>
    <name evidence="1" type="ORF">S01H4_28573</name>
</gene>
<accession>X1CQS0</accession>
<feature type="non-terminal residue" evidence="1">
    <location>
        <position position="1"/>
    </location>
</feature>
<evidence type="ECO:0000313" key="1">
    <source>
        <dbReference type="EMBL" id="GAG86601.1"/>
    </source>
</evidence>
<organism evidence="1">
    <name type="scientific">marine sediment metagenome</name>
    <dbReference type="NCBI Taxonomy" id="412755"/>
    <lineage>
        <taxon>unclassified sequences</taxon>
        <taxon>metagenomes</taxon>
        <taxon>ecological metagenomes</taxon>
    </lineage>
</organism>
<sequence>VVLLLMRTCYAADTFTVKVLDSVPKGSSVKILNDHDYAGYIIRRWFTDQRLSNNNIGQIFMPESDFTMTGLCVQLKNDDFALRIDKRSFKIAIQQHSSAVNVEPQTILRIYRRIILPIAKIT</sequence>